<evidence type="ECO:0000313" key="2">
    <source>
        <dbReference type="Proteomes" id="UP000010932"/>
    </source>
</evidence>
<protein>
    <submittedName>
        <fullName evidence="1">Uncharacterized protein</fullName>
    </submittedName>
</protein>
<proteinExistence type="predicted"/>
<organism evidence="1 2">
    <name type="scientific">Microcystis aeruginosa TAIHU98</name>
    <dbReference type="NCBI Taxonomy" id="1134457"/>
    <lineage>
        <taxon>Bacteria</taxon>
        <taxon>Bacillati</taxon>
        <taxon>Cyanobacteriota</taxon>
        <taxon>Cyanophyceae</taxon>
        <taxon>Oscillatoriophycideae</taxon>
        <taxon>Chroococcales</taxon>
        <taxon>Microcystaceae</taxon>
        <taxon>Microcystis</taxon>
    </lineage>
</organism>
<dbReference type="Proteomes" id="UP000010932">
    <property type="component" value="Unassembled WGS sequence"/>
</dbReference>
<comment type="caution">
    <text evidence="1">The sequence shown here is derived from an EMBL/GenBank/DDBJ whole genome shotgun (WGS) entry which is preliminary data.</text>
</comment>
<dbReference type="AlphaFoldDB" id="L7E5H3"/>
<dbReference type="EMBL" id="ANKQ01000002">
    <property type="protein sequence ID" value="ELP54299.1"/>
    <property type="molecule type" value="Genomic_DNA"/>
</dbReference>
<sequence length="39" mass="4654">MPNRLLRVDLNGQLLAQEYPSAQGGDYQWYLLDFNYDIY</sequence>
<reference evidence="1 2" key="1">
    <citation type="journal article" date="2013" name="Genome Announc.">
        <title>Whole-Genome Sequence of Microcystis aeruginosa TAIHU98, a Nontoxic Bloom-Forming Strain Isolated from Taihu Lake, China.</title>
        <authorList>
            <person name="Yang C."/>
            <person name="Zhang W."/>
            <person name="Ren M."/>
            <person name="Song L."/>
            <person name="Li T."/>
            <person name="Zhao J."/>
        </authorList>
    </citation>
    <scope>NUCLEOTIDE SEQUENCE [LARGE SCALE GENOMIC DNA]</scope>
    <source>
        <strain evidence="1 2">TAIHU98</strain>
    </source>
</reference>
<name>L7E5H3_MICAE</name>
<accession>L7E5H3</accession>
<dbReference type="PATRIC" id="fig|1134457.3.peg.3727"/>
<gene>
    <name evidence="1" type="ORF">O53_3115</name>
</gene>
<evidence type="ECO:0000313" key="1">
    <source>
        <dbReference type="EMBL" id="ELP54299.1"/>
    </source>
</evidence>